<feature type="non-terminal residue" evidence="5">
    <location>
        <position position="1"/>
    </location>
</feature>
<evidence type="ECO:0000313" key="6">
    <source>
        <dbReference type="Proteomes" id="UP000230423"/>
    </source>
</evidence>
<dbReference type="PRINTS" id="PR00463">
    <property type="entry name" value="EP450I"/>
</dbReference>
<evidence type="ECO:0000256" key="2">
    <source>
        <dbReference type="ARBA" id="ARBA00022723"/>
    </source>
</evidence>
<evidence type="ECO:0000256" key="3">
    <source>
        <dbReference type="ARBA" id="ARBA00023004"/>
    </source>
</evidence>
<accession>A0A2G9T3A8</accession>
<dbReference type="EMBL" id="KZ428078">
    <property type="protein sequence ID" value="PIO52427.1"/>
    <property type="molecule type" value="Genomic_DNA"/>
</dbReference>
<name>A0A2G9T3A8_TELCI</name>
<dbReference type="SUPFAM" id="SSF48264">
    <property type="entry name" value="Cytochrome P450"/>
    <property type="match status" value="1"/>
</dbReference>
<sequence>GRGIIITNGTPWLEQRRFALHTLRNFGLGRNIIEERIMYEFEIACEALNMRLETEGKSINAHKNFELLIGNIINRMLFTDRFEKKEEEKFFELKKKMDEMMENFSLFDMLIDEWNVNWPFLKQRTAHLMKPLNSVLDFIRGQIEQRKHEIANGTHVLQGEGDDFVDAFLIQMKKDHESAVPTSFDEEMLSMSLLDLWIAGQETTITTLEWAFSYLLLNPQIRTVCAAVAIPA</sequence>
<dbReference type="GO" id="GO:0006082">
    <property type="term" value="P:organic acid metabolic process"/>
    <property type="evidence" value="ECO:0007669"/>
    <property type="project" value="TreeGrafter"/>
</dbReference>
<keyword evidence="2" id="KW-0479">Metal-binding</keyword>
<dbReference type="InterPro" id="IPR001128">
    <property type="entry name" value="Cyt_P450"/>
</dbReference>
<dbReference type="AlphaFoldDB" id="A0A2G9T3A8"/>
<proteinExistence type="inferred from homology"/>
<dbReference type="Gene3D" id="1.10.630.10">
    <property type="entry name" value="Cytochrome P450"/>
    <property type="match status" value="1"/>
</dbReference>
<reference evidence="5" key="1">
    <citation type="submission" date="2015-09" db="EMBL/GenBank/DDBJ databases">
        <title>Draft genome of the parasitic nematode Teladorsagia circumcincta isolate WARC Sus (inbred).</title>
        <authorList>
            <person name="Mitreva M."/>
        </authorList>
    </citation>
    <scope>NUCLEOTIDE SEQUENCE [LARGE SCALE GENOMIC DNA]</scope>
    <source>
        <strain evidence="5">S</strain>
    </source>
</reference>
<dbReference type="PANTHER" id="PTHR24300:SF375">
    <property type="entry name" value="CYTOCHROME P450 FAMILY"/>
    <property type="match status" value="1"/>
</dbReference>
<keyword evidence="4" id="KW-0560">Oxidoreductase</keyword>
<dbReference type="Proteomes" id="UP000230423">
    <property type="component" value="Unassembled WGS sequence"/>
</dbReference>
<dbReference type="InterPro" id="IPR050182">
    <property type="entry name" value="Cytochrome_P450_fam2"/>
</dbReference>
<keyword evidence="6" id="KW-1185">Reference proteome</keyword>
<protein>
    <recommendedName>
        <fullName evidence="7">Unspecific monooxygenase</fullName>
    </recommendedName>
</protein>
<dbReference type="PANTHER" id="PTHR24300">
    <property type="entry name" value="CYTOCHROME P450 508A4-RELATED"/>
    <property type="match status" value="1"/>
</dbReference>
<evidence type="ECO:0008006" key="7">
    <source>
        <dbReference type="Google" id="ProtNLM"/>
    </source>
</evidence>
<dbReference type="GO" id="GO:0005506">
    <property type="term" value="F:iron ion binding"/>
    <property type="evidence" value="ECO:0007669"/>
    <property type="project" value="InterPro"/>
</dbReference>
<dbReference type="GO" id="GO:0006805">
    <property type="term" value="P:xenobiotic metabolic process"/>
    <property type="evidence" value="ECO:0007669"/>
    <property type="project" value="TreeGrafter"/>
</dbReference>
<dbReference type="Pfam" id="PF00067">
    <property type="entry name" value="p450"/>
    <property type="match status" value="1"/>
</dbReference>
<dbReference type="InterPro" id="IPR036396">
    <property type="entry name" value="Cyt_P450_sf"/>
</dbReference>
<keyword evidence="4" id="KW-0503">Monooxygenase</keyword>
<dbReference type="InterPro" id="IPR002401">
    <property type="entry name" value="Cyt_P450_E_grp-I"/>
</dbReference>
<dbReference type="GO" id="GO:0020037">
    <property type="term" value="F:heme binding"/>
    <property type="evidence" value="ECO:0007669"/>
    <property type="project" value="InterPro"/>
</dbReference>
<evidence type="ECO:0000313" key="5">
    <source>
        <dbReference type="EMBL" id="PIO52427.1"/>
    </source>
</evidence>
<comment type="similarity">
    <text evidence="1">Belongs to the cytochrome P450 family.</text>
</comment>
<dbReference type="GO" id="GO:0016712">
    <property type="term" value="F:oxidoreductase activity, acting on paired donors, with incorporation or reduction of molecular oxygen, reduced flavin or flavoprotein as one donor, and incorporation of one atom of oxygen"/>
    <property type="evidence" value="ECO:0007669"/>
    <property type="project" value="TreeGrafter"/>
</dbReference>
<gene>
    <name evidence="5" type="ORF">TELCIR_26267</name>
</gene>
<evidence type="ECO:0000256" key="4">
    <source>
        <dbReference type="ARBA" id="ARBA00023033"/>
    </source>
</evidence>
<organism evidence="5 6">
    <name type="scientific">Teladorsagia circumcincta</name>
    <name type="common">Brown stomach worm</name>
    <name type="synonym">Ostertagia circumcincta</name>
    <dbReference type="NCBI Taxonomy" id="45464"/>
    <lineage>
        <taxon>Eukaryota</taxon>
        <taxon>Metazoa</taxon>
        <taxon>Ecdysozoa</taxon>
        <taxon>Nematoda</taxon>
        <taxon>Chromadorea</taxon>
        <taxon>Rhabditida</taxon>
        <taxon>Rhabditina</taxon>
        <taxon>Rhabditomorpha</taxon>
        <taxon>Strongyloidea</taxon>
        <taxon>Trichostrongylidae</taxon>
        <taxon>Teladorsagia</taxon>
    </lineage>
</organism>
<keyword evidence="3" id="KW-0408">Iron</keyword>
<dbReference type="GO" id="GO:0005737">
    <property type="term" value="C:cytoplasm"/>
    <property type="evidence" value="ECO:0007669"/>
    <property type="project" value="TreeGrafter"/>
</dbReference>
<dbReference type="OrthoDB" id="2789670at2759"/>
<evidence type="ECO:0000256" key="1">
    <source>
        <dbReference type="ARBA" id="ARBA00010617"/>
    </source>
</evidence>